<evidence type="ECO:0000259" key="1">
    <source>
        <dbReference type="PROSITE" id="PS51819"/>
    </source>
</evidence>
<dbReference type="InterPro" id="IPR037523">
    <property type="entry name" value="VOC_core"/>
</dbReference>
<dbReference type="SUPFAM" id="SSF54593">
    <property type="entry name" value="Glyoxalase/Bleomycin resistance protein/Dihydroxybiphenyl dioxygenase"/>
    <property type="match status" value="1"/>
</dbReference>
<dbReference type="CDD" id="cd07247">
    <property type="entry name" value="SgaA_N_like"/>
    <property type="match status" value="1"/>
</dbReference>
<proteinExistence type="predicted"/>
<gene>
    <name evidence="2" type="ORF">SCMU_30900</name>
</gene>
<dbReference type="EMBL" id="AP024525">
    <property type="protein sequence ID" value="BCT77248.1"/>
    <property type="molecule type" value="Genomic_DNA"/>
</dbReference>
<dbReference type="PANTHER" id="PTHR33993:SF2">
    <property type="entry name" value="VOC DOMAIN-CONTAINING PROTEIN"/>
    <property type="match status" value="1"/>
</dbReference>
<dbReference type="InterPro" id="IPR053863">
    <property type="entry name" value="Glyoxy/Ble-like_N"/>
</dbReference>
<evidence type="ECO:0000313" key="3">
    <source>
        <dbReference type="Proteomes" id="UP001319861"/>
    </source>
</evidence>
<sequence length="133" mass="14124">MSGKVVHFEIPADDGERANNFYTQAFGWTMMPVPGMDYTMVGTTPSSETGSPLEPGSINGGMFVRSEEFPPKSPIITVDVEDIDAALAKIGELGGSTVSPKTAVGEMGFAAYFKDTEGNIMGLWENGPQPEGQ</sequence>
<feature type="domain" description="VOC" evidence="1">
    <location>
        <begin position="4"/>
        <end position="126"/>
    </location>
</feature>
<dbReference type="InterPro" id="IPR052164">
    <property type="entry name" value="Anthracycline_SecMetBiosynth"/>
</dbReference>
<dbReference type="PROSITE" id="PS51819">
    <property type="entry name" value="VOC"/>
    <property type="match status" value="1"/>
</dbReference>
<evidence type="ECO:0000313" key="2">
    <source>
        <dbReference type="EMBL" id="BCT77248.1"/>
    </source>
</evidence>
<name>A0ABN6FKF3_SINCY</name>
<dbReference type="PANTHER" id="PTHR33993">
    <property type="entry name" value="GLYOXALASE-RELATED"/>
    <property type="match status" value="1"/>
</dbReference>
<dbReference type="Gene3D" id="3.10.180.10">
    <property type="entry name" value="2,3-Dihydroxybiphenyl 1,2-Dioxygenase, domain 1"/>
    <property type="match status" value="1"/>
</dbReference>
<reference evidence="2 3" key="1">
    <citation type="journal article" date="2021" name="J. Biosci. Bioeng.">
        <title>Identification and characterization of a chc gene cluster responsible for the aromatization pathway of cyclohexanecarboxylate degradation in Sinomonas cyclohexanicum ATCC 51369.</title>
        <authorList>
            <person name="Yamamoto T."/>
            <person name="Hasegawa Y."/>
            <person name="Lau P.C.K."/>
            <person name="Iwaki H."/>
        </authorList>
    </citation>
    <scope>NUCLEOTIDE SEQUENCE [LARGE SCALE GENOMIC DNA]</scope>
    <source>
        <strain evidence="2 3">ATCC 51369</strain>
    </source>
</reference>
<accession>A0ABN6FKF3</accession>
<dbReference type="Pfam" id="PF22677">
    <property type="entry name" value="Ble-like_N"/>
    <property type="match status" value="1"/>
</dbReference>
<keyword evidence="3" id="KW-1185">Reference proteome</keyword>
<dbReference type="Proteomes" id="UP001319861">
    <property type="component" value="Chromosome"/>
</dbReference>
<protein>
    <submittedName>
        <fullName evidence="2">Glyoxalase</fullName>
    </submittedName>
</protein>
<organism evidence="2 3">
    <name type="scientific">Sinomonas cyclohexanicum</name>
    <name type="common">Corynebacterium cyclohexanicum</name>
    <dbReference type="NCBI Taxonomy" id="322009"/>
    <lineage>
        <taxon>Bacteria</taxon>
        <taxon>Bacillati</taxon>
        <taxon>Actinomycetota</taxon>
        <taxon>Actinomycetes</taxon>
        <taxon>Micrococcales</taxon>
        <taxon>Micrococcaceae</taxon>
        <taxon>Sinomonas</taxon>
    </lineage>
</organism>
<dbReference type="RefSeq" id="WP_229229969.1">
    <property type="nucleotide sequence ID" value="NZ_AP024525.1"/>
</dbReference>
<dbReference type="InterPro" id="IPR029068">
    <property type="entry name" value="Glyas_Bleomycin-R_OHBP_Dase"/>
</dbReference>